<evidence type="ECO:0000256" key="6">
    <source>
        <dbReference type="ARBA" id="ARBA00022982"/>
    </source>
</evidence>
<dbReference type="RefSeq" id="WP_380078447.1">
    <property type="nucleotide sequence ID" value="NZ_JBHSGO010000150.1"/>
</dbReference>
<comment type="caution">
    <text evidence="9">The sequence shown here is derived from an EMBL/GenBank/DDBJ whole genome shotgun (WGS) entry which is preliminary data.</text>
</comment>
<sequence length="165" mass="17828">MKKIGIYFGSSTDTTTDIANRIAQKLGLAGDDVYNVSDADPASAAQYEMLLLGSSTWGCGDLQDDWEDFLPKLKTMDLSGKEIALFGCGDSGCYSDTFCDALATIKEELSSTGASFVGQMSPDGYTYDATRCEEDGKLIGCLIDEANESDETDDRIDTWLSSFSH</sequence>
<keyword evidence="3 7" id="KW-0813">Transport</keyword>
<evidence type="ECO:0000313" key="10">
    <source>
        <dbReference type="Proteomes" id="UP001596020"/>
    </source>
</evidence>
<evidence type="ECO:0000256" key="4">
    <source>
        <dbReference type="ARBA" id="ARBA00022630"/>
    </source>
</evidence>
<dbReference type="Pfam" id="PF00258">
    <property type="entry name" value="Flavodoxin_1"/>
    <property type="match status" value="1"/>
</dbReference>
<dbReference type="Proteomes" id="UP001596020">
    <property type="component" value="Unassembled WGS sequence"/>
</dbReference>
<dbReference type="InterPro" id="IPR029039">
    <property type="entry name" value="Flavoprotein-like_sf"/>
</dbReference>
<keyword evidence="10" id="KW-1185">Reference proteome</keyword>
<dbReference type="InterPro" id="IPR050619">
    <property type="entry name" value="Flavodoxin"/>
</dbReference>
<evidence type="ECO:0000256" key="5">
    <source>
        <dbReference type="ARBA" id="ARBA00022643"/>
    </source>
</evidence>
<evidence type="ECO:0000259" key="8">
    <source>
        <dbReference type="PROSITE" id="PS50902"/>
    </source>
</evidence>
<keyword evidence="4 7" id="KW-0285">Flavoprotein</keyword>
<evidence type="ECO:0000256" key="1">
    <source>
        <dbReference type="ARBA" id="ARBA00001917"/>
    </source>
</evidence>
<protein>
    <recommendedName>
        <fullName evidence="7">Flavodoxin</fullName>
    </recommendedName>
</protein>
<evidence type="ECO:0000256" key="7">
    <source>
        <dbReference type="PIRNR" id="PIRNR038996"/>
    </source>
</evidence>
<keyword evidence="6 7" id="KW-0249">Electron transport</keyword>
<dbReference type="InterPro" id="IPR010086">
    <property type="entry name" value="Flavodoxin_lc"/>
</dbReference>
<evidence type="ECO:0000256" key="2">
    <source>
        <dbReference type="ARBA" id="ARBA00005267"/>
    </source>
</evidence>
<reference evidence="10" key="1">
    <citation type="journal article" date="2019" name="Int. J. Syst. Evol. Microbiol.">
        <title>The Global Catalogue of Microorganisms (GCM) 10K type strain sequencing project: providing services to taxonomists for standard genome sequencing and annotation.</title>
        <authorList>
            <consortium name="The Broad Institute Genomics Platform"/>
            <consortium name="The Broad Institute Genome Sequencing Center for Infectious Disease"/>
            <person name="Wu L."/>
            <person name="Ma J."/>
        </authorList>
    </citation>
    <scope>NUCLEOTIDE SEQUENCE [LARGE SCALE GENOMIC DNA]</scope>
    <source>
        <strain evidence="10">CGMCC 4.7357</strain>
    </source>
</reference>
<dbReference type="EMBL" id="JBHSGO010000150">
    <property type="protein sequence ID" value="MFC4665904.1"/>
    <property type="molecule type" value="Genomic_DNA"/>
</dbReference>
<comment type="similarity">
    <text evidence="2 7">Belongs to the flavodoxin family.</text>
</comment>
<evidence type="ECO:0000313" key="9">
    <source>
        <dbReference type="EMBL" id="MFC4665904.1"/>
    </source>
</evidence>
<evidence type="ECO:0000256" key="3">
    <source>
        <dbReference type="ARBA" id="ARBA00022448"/>
    </source>
</evidence>
<dbReference type="NCBIfam" id="TIGR01752">
    <property type="entry name" value="flav_long"/>
    <property type="match status" value="1"/>
</dbReference>
<gene>
    <name evidence="9" type="ORF">ACFO3G_04715</name>
</gene>
<proteinExistence type="inferred from homology"/>
<comment type="function">
    <text evidence="7">Low-potential electron donor to a number of redox enzymes.</text>
</comment>
<feature type="domain" description="Flavodoxin-like" evidence="8">
    <location>
        <begin position="4"/>
        <end position="164"/>
    </location>
</feature>
<dbReference type="InterPro" id="IPR008254">
    <property type="entry name" value="Flavodoxin/NO_synth"/>
</dbReference>
<dbReference type="PROSITE" id="PS50902">
    <property type="entry name" value="FLAVODOXIN_LIKE"/>
    <property type="match status" value="1"/>
</dbReference>
<dbReference type="PIRSF" id="PIRSF038996">
    <property type="entry name" value="FldA"/>
    <property type="match status" value="1"/>
</dbReference>
<dbReference type="NCBIfam" id="NF006739">
    <property type="entry name" value="PRK09267.1-5"/>
    <property type="match status" value="1"/>
</dbReference>
<dbReference type="SUPFAM" id="SSF52218">
    <property type="entry name" value="Flavoproteins"/>
    <property type="match status" value="1"/>
</dbReference>
<accession>A0ABV9K7I3</accession>
<dbReference type="Gene3D" id="3.40.50.360">
    <property type="match status" value="1"/>
</dbReference>
<organism evidence="9 10">
    <name type="scientific">Falsiporphyromonas endometrii</name>
    <dbReference type="NCBI Taxonomy" id="1387297"/>
    <lineage>
        <taxon>Bacteria</taxon>
        <taxon>Pseudomonadati</taxon>
        <taxon>Bacteroidota</taxon>
        <taxon>Bacteroidia</taxon>
        <taxon>Bacteroidales</taxon>
        <taxon>Porphyromonadaceae</taxon>
        <taxon>Falsiporphyromonas</taxon>
    </lineage>
</organism>
<dbReference type="PANTHER" id="PTHR42809:SF1">
    <property type="entry name" value="FLAVODOXIN 1"/>
    <property type="match status" value="1"/>
</dbReference>
<dbReference type="NCBIfam" id="NF006738">
    <property type="entry name" value="PRK09267.1-4"/>
    <property type="match status" value="1"/>
</dbReference>
<comment type="cofactor">
    <cofactor evidence="1 7">
        <name>FMN</name>
        <dbReference type="ChEBI" id="CHEBI:58210"/>
    </cofactor>
</comment>
<dbReference type="PANTHER" id="PTHR42809">
    <property type="entry name" value="FLAVODOXIN 2"/>
    <property type="match status" value="1"/>
</dbReference>
<name>A0ABV9K7I3_9PORP</name>
<keyword evidence="5 7" id="KW-0288">FMN</keyword>